<gene>
    <name evidence="1" type="ORF">H4219_005266</name>
</gene>
<dbReference type="AlphaFoldDB" id="A0A9W7ZUL1"/>
<evidence type="ECO:0000313" key="2">
    <source>
        <dbReference type="Proteomes" id="UP001150538"/>
    </source>
</evidence>
<comment type="caution">
    <text evidence="1">The sequence shown here is derived from an EMBL/GenBank/DDBJ whole genome shotgun (WGS) entry which is preliminary data.</text>
</comment>
<proteinExistence type="predicted"/>
<evidence type="ECO:0000313" key="1">
    <source>
        <dbReference type="EMBL" id="KAJ1913307.1"/>
    </source>
</evidence>
<reference evidence="1" key="1">
    <citation type="submission" date="2022-07" db="EMBL/GenBank/DDBJ databases">
        <title>Phylogenomic reconstructions and comparative analyses of Kickxellomycotina fungi.</title>
        <authorList>
            <person name="Reynolds N.K."/>
            <person name="Stajich J.E."/>
            <person name="Barry K."/>
            <person name="Grigoriev I.V."/>
            <person name="Crous P."/>
            <person name="Smith M.E."/>
        </authorList>
    </citation>
    <scope>NUCLEOTIDE SEQUENCE</scope>
    <source>
        <strain evidence="1">NBRC 100468</strain>
    </source>
</reference>
<keyword evidence="2" id="KW-1185">Reference proteome</keyword>
<dbReference type="EMBL" id="JANBPU010000271">
    <property type="protein sequence ID" value="KAJ1913307.1"/>
    <property type="molecule type" value="Genomic_DNA"/>
</dbReference>
<dbReference type="Proteomes" id="UP001150538">
    <property type="component" value="Unassembled WGS sequence"/>
</dbReference>
<feature type="non-terminal residue" evidence="1">
    <location>
        <position position="1"/>
    </location>
</feature>
<protein>
    <recommendedName>
        <fullName evidence="3">C2H2-type domain-containing protein</fullName>
    </recommendedName>
</protein>
<evidence type="ECO:0008006" key="3">
    <source>
        <dbReference type="Google" id="ProtNLM"/>
    </source>
</evidence>
<organism evidence="1 2">
    <name type="scientific">Mycoemilia scoparia</name>
    <dbReference type="NCBI Taxonomy" id="417184"/>
    <lineage>
        <taxon>Eukaryota</taxon>
        <taxon>Fungi</taxon>
        <taxon>Fungi incertae sedis</taxon>
        <taxon>Zoopagomycota</taxon>
        <taxon>Kickxellomycotina</taxon>
        <taxon>Kickxellomycetes</taxon>
        <taxon>Kickxellales</taxon>
        <taxon>Kickxellaceae</taxon>
        <taxon>Mycoemilia</taxon>
    </lineage>
</organism>
<name>A0A9W7ZUL1_9FUNG</name>
<accession>A0A9W7ZUL1</accession>
<sequence>AHADCPKLTSTTMMMNLVSNKSNGNHAQASNGACCHEHGDAQDHLYANLDAQYLCEESVEHSRQSKNYNPYTYCCGACDESFGSPEELEQHIRICPSRNN</sequence>